<evidence type="ECO:0000313" key="2">
    <source>
        <dbReference type="EMBL" id="GJC87847.1"/>
    </source>
</evidence>
<sequence length="368" mass="41383">MAALGFAIDAAGLFASLKLSGAFDQPTPSEAKTNVQIILGNGERTSTAGGPAPHIALWDDNGTRIGQWHPGKKDKIKQGDVKNIVIEHSQTRPKNSQADPYYVMLSQLDDDAICISAVLVANSKISGAFYGDTGYKCGQSWFASENRIGSEFEAPRCVWLDANHDYGINARAISFHLNDMQPNDDKMQQYYENLDTLCKSTPRFSFWGNLLPDAIPPFFKPRLKYKNGNGADEDLTKVLDDPNHPWDKGAYMAPQKVNQPKRRETRANHSSTNRDRSHLIISSQKTNVREICESETSYGWDIVSTRQNVFCDMEHKQLYPLCTNSVITKCFHLKQKTLVGTPGLNLRDEEVRKLRYGRSYNTTNVWKS</sequence>
<evidence type="ECO:0000313" key="3">
    <source>
        <dbReference type="Proteomes" id="UP001055172"/>
    </source>
</evidence>
<accession>A0AA37GVN5</accession>
<dbReference type="EMBL" id="BPPX01000028">
    <property type="protein sequence ID" value="GJC87847.1"/>
    <property type="molecule type" value="Genomic_DNA"/>
</dbReference>
<proteinExistence type="predicted"/>
<protein>
    <submittedName>
        <fullName evidence="2">Uncharacterized protein</fullName>
    </submittedName>
</protein>
<name>A0AA37GVN5_9PEZI</name>
<evidence type="ECO:0000256" key="1">
    <source>
        <dbReference type="SAM" id="MobiDB-lite"/>
    </source>
</evidence>
<keyword evidence="3" id="KW-1185">Reference proteome</keyword>
<feature type="compositionally biased region" description="Basic and acidic residues" evidence="1">
    <location>
        <begin position="261"/>
        <end position="276"/>
    </location>
</feature>
<dbReference type="Proteomes" id="UP001055172">
    <property type="component" value="Unassembled WGS sequence"/>
</dbReference>
<gene>
    <name evidence="2" type="ORF">ColLi_10685</name>
</gene>
<comment type="caution">
    <text evidence="2">The sequence shown here is derived from an EMBL/GenBank/DDBJ whole genome shotgun (WGS) entry which is preliminary data.</text>
</comment>
<feature type="region of interest" description="Disordered" evidence="1">
    <location>
        <begin position="256"/>
        <end position="276"/>
    </location>
</feature>
<dbReference type="AlphaFoldDB" id="A0AA37GVN5"/>
<organism evidence="2 3">
    <name type="scientific">Colletotrichum liriopes</name>
    <dbReference type="NCBI Taxonomy" id="708192"/>
    <lineage>
        <taxon>Eukaryota</taxon>
        <taxon>Fungi</taxon>
        <taxon>Dikarya</taxon>
        <taxon>Ascomycota</taxon>
        <taxon>Pezizomycotina</taxon>
        <taxon>Sordariomycetes</taxon>
        <taxon>Hypocreomycetidae</taxon>
        <taxon>Glomerellales</taxon>
        <taxon>Glomerellaceae</taxon>
        <taxon>Colletotrichum</taxon>
        <taxon>Colletotrichum spaethianum species complex</taxon>
    </lineage>
</organism>
<reference evidence="2 3" key="1">
    <citation type="submission" date="2021-07" db="EMBL/GenBank/DDBJ databases">
        <title>Genome data of Colletotrichum spaethianum.</title>
        <authorList>
            <person name="Utami Y.D."/>
            <person name="Hiruma K."/>
        </authorList>
    </citation>
    <scope>NUCLEOTIDE SEQUENCE [LARGE SCALE GENOMIC DNA]</scope>
    <source>
        <strain evidence="2 3">MAFF 242679</strain>
    </source>
</reference>